<name>A0ABW8JMM5_9GAMM</name>
<dbReference type="EMBL" id="JADIKM010000001">
    <property type="protein sequence ID" value="MFK2902368.1"/>
    <property type="molecule type" value="Genomic_DNA"/>
</dbReference>
<evidence type="ECO:0000256" key="4">
    <source>
        <dbReference type="ARBA" id="ARBA00022777"/>
    </source>
</evidence>
<gene>
    <name evidence="7" type="ORF">ISP17_00220</name>
</gene>
<dbReference type="PROSITE" id="PS00583">
    <property type="entry name" value="PFKB_KINASES_1"/>
    <property type="match status" value="1"/>
</dbReference>
<dbReference type="PANTHER" id="PTHR43085">
    <property type="entry name" value="HEXOKINASE FAMILY MEMBER"/>
    <property type="match status" value="1"/>
</dbReference>
<dbReference type="Pfam" id="PF00294">
    <property type="entry name" value="PfkB"/>
    <property type="match status" value="1"/>
</dbReference>
<comment type="similarity">
    <text evidence="1">Belongs to the carbohydrate kinase PfkB family.</text>
</comment>
<keyword evidence="2" id="KW-0808">Transferase</keyword>
<dbReference type="RefSeq" id="WP_404629500.1">
    <property type="nucleotide sequence ID" value="NZ_JADIKM010000001.1"/>
</dbReference>
<evidence type="ECO:0000313" key="7">
    <source>
        <dbReference type="EMBL" id="MFK2902368.1"/>
    </source>
</evidence>
<keyword evidence="3" id="KW-0547">Nucleotide-binding</keyword>
<dbReference type="Gene3D" id="3.40.1190.20">
    <property type="match status" value="1"/>
</dbReference>
<dbReference type="SUPFAM" id="SSF53613">
    <property type="entry name" value="Ribokinase-like"/>
    <property type="match status" value="1"/>
</dbReference>
<keyword evidence="8" id="KW-1185">Reference proteome</keyword>
<dbReference type="InterPro" id="IPR050306">
    <property type="entry name" value="PfkB_Carbo_kinase"/>
</dbReference>
<keyword evidence="5" id="KW-0067">ATP-binding</keyword>
<evidence type="ECO:0000256" key="1">
    <source>
        <dbReference type="ARBA" id="ARBA00010688"/>
    </source>
</evidence>
<evidence type="ECO:0000256" key="3">
    <source>
        <dbReference type="ARBA" id="ARBA00022741"/>
    </source>
</evidence>
<dbReference type="InterPro" id="IPR029056">
    <property type="entry name" value="Ribokinase-like"/>
</dbReference>
<organism evidence="7 8">
    <name type="scientific">Dyella ginsengisoli</name>
    <dbReference type="NCBI Taxonomy" id="363848"/>
    <lineage>
        <taxon>Bacteria</taxon>
        <taxon>Pseudomonadati</taxon>
        <taxon>Pseudomonadota</taxon>
        <taxon>Gammaproteobacteria</taxon>
        <taxon>Lysobacterales</taxon>
        <taxon>Rhodanobacteraceae</taxon>
        <taxon>Dyella</taxon>
    </lineage>
</organism>
<reference evidence="7 8" key="1">
    <citation type="submission" date="2020-10" db="EMBL/GenBank/DDBJ databases">
        <title>Phylogeny of dyella-like bacteria.</title>
        <authorList>
            <person name="Fu J."/>
        </authorList>
    </citation>
    <scope>NUCLEOTIDE SEQUENCE [LARGE SCALE GENOMIC DNA]</scope>
    <source>
        <strain evidence="7 8">Gsoil3046</strain>
    </source>
</reference>
<evidence type="ECO:0000259" key="6">
    <source>
        <dbReference type="Pfam" id="PF00294"/>
    </source>
</evidence>
<proteinExistence type="inferred from homology"/>
<dbReference type="InterPro" id="IPR011611">
    <property type="entry name" value="PfkB_dom"/>
</dbReference>
<dbReference type="PANTHER" id="PTHR43085:SF1">
    <property type="entry name" value="PSEUDOURIDINE KINASE-RELATED"/>
    <property type="match status" value="1"/>
</dbReference>
<dbReference type="GO" id="GO:0016301">
    <property type="term" value="F:kinase activity"/>
    <property type="evidence" value="ECO:0007669"/>
    <property type="project" value="UniProtKB-KW"/>
</dbReference>
<dbReference type="Proteomes" id="UP001620460">
    <property type="component" value="Unassembled WGS sequence"/>
</dbReference>
<evidence type="ECO:0000256" key="2">
    <source>
        <dbReference type="ARBA" id="ARBA00022679"/>
    </source>
</evidence>
<feature type="domain" description="Carbohydrate kinase PfkB" evidence="6">
    <location>
        <begin position="22"/>
        <end position="291"/>
    </location>
</feature>
<evidence type="ECO:0000256" key="5">
    <source>
        <dbReference type="ARBA" id="ARBA00022840"/>
    </source>
</evidence>
<evidence type="ECO:0000313" key="8">
    <source>
        <dbReference type="Proteomes" id="UP001620460"/>
    </source>
</evidence>
<keyword evidence="4 7" id="KW-0418">Kinase</keyword>
<protein>
    <submittedName>
        <fullName evidence="7">Carbohydrate kinase</fullName>
    </submittedName>
</protein>
<accession>A0ABW8JMM5</accession>
<dbReference type="InterPro" id="IPR002173">
    <property type="entry name" value="Carboh/pur_kinase_PfkB_CS"/>
</dbReference>
<comment type="caution">
    <text evidence="7">The sequence shown here is derived from an EMBL/GenBank/DDBJ whole genome shotgun (WGS) entry which is preliminary data.</text>
</comment>
<sequence length="318" mass="33225">MSEARVIVFGEALVDAFTDGPVPGGAPFNVACHLAALGLSPLMLTRLGDDDAGRALRAAAGRSGLSLQYAQMDARTARVLVHERDGGHAFEIPPDQAFDRIDAVQAVAAVRALGADTPWLYFGTLALRSPVSRAALTAVRQATPHRAFVDLNWREAGPSPEVILELLHDVHVLKLSDTELAQLLDWLGLAPMHGVPTLDDAHASMAALCARTGARHVLVSHGADGAAAWSADGRCVARVAAPPLPQLVDTVGAGDAFSAMMLAGLALGHPLACMVGQSVAFASQSCGWRGALPVDGALYLPWRKALEQAVATAIPRGR</sequence>